<proteinExistence type="predicted"/>
<evidence type="ECO:0000313" key="2">
    <source>
        <dbReference type="Proteomes" id="UP001500403"/>
    </source>
</evidence>
<dbReference type="RefSeq" id="WP_344499008.1">
    <property type="nucleotide sequence ID" value="NZ_BAAAUD010000056.1"/>
</dbReference>
<accession>A0ABN3XKV4</accession>
<organism evidence="1 2">
    <name type="scientific">Streptomyces enissocaesilis</name>
    <dbReference type="NCBI Taxonomy" id="332589"/>
    <lineage>
        <taxon>Bacteria</taxon>
        <taxon>Bacillati</taxon>
        <taxon>Actinomycetota</taxon>
        <taxon>Actinomycetes</taxon>
        <taxon>Kitasatosporales</taxon>
        <taxon>Streptomycetaceae</taxon>
        <taxon>Streptomyces</taxon>
        <taxon>Streptomyces rochei group</taxon>
    </lineage>
</organism>
<name>A0ABN3XKV4_9ACTN</name>
<comment type="caution">
    <text evidence="1">The sequence shown here is derived from an EMBL/GenBank/DDBJ whole genome shotgun (WGS) entry which is preliminary data.</text>
</comment>
<dbReference type="Pfam" id="PF19594">
    <property type="entry name" value="DUF6099"/>
    <property type="match status" value="1"/>
</dbReference>
<sequence length="175" mass="18243">MDAVRLIGQSRYALAQSRSAPDILVEAWQAQALTQAVGGQLALTGPAELRGEARGLSETGGRGCGVLDLPTLYAGGAEDAVRLPPDARPRAAQLSEVGDARTALVRLGGLLGEVGIALVGVACATDEEALYWQCIEAIDAADESSDRVRGILRRLAVREEDRLRGAARGSAAEPL</sequence>
<gene>
    <name evidence="1" type="ORF">GCM10010446_57780</name>
</gene>
<reference evidence="1 2" key="1">
    <citation type="journal article" date="2019" name="Int. J. Syst. Evol. Microbiol.">
        <title>The Global Catalogue of Microorganisms (GCM) 10K type strain sequencing project: providing services to taxonomists for standard genome sequencing and annotation.</title>
        <authorList>
            <consortium name="The Broad Institute Genomics Platform"/>
            <consortium name="The Broad Institute Genome Sequencing Center for Infectious Disease"/>
            <person name="Wu L."/>
            <person name="Ma J."/>
        </authorList>
    </citation>
    <scope>NUCLEOTIDE SEQUENCE [LARGE SCALE GENOMIC DNA]</scope>
    <source>
        <strain evidence="1 2">JCM 9088</strain>
    </source>
</reference>
<protein>
    <submittedName>
        <fullName evidence="1">DUF6099 family protein</fullName>
    </submittedName>
</protein>
<dbReference type="InterPro" id="IPR046081">
    <property type="entry name" value="DUF6099"/>
</dbReference>
<dbReference type="EMBL" id="BAAAUD010000056">
    <property type="protein sequence ID" value="GAA2964608.1"/>
    <property type="molecule type" value="Genomic_DNA"/>
</dbReference>
<evidence type="ECO:0000313" key="1">
    <source>
        <dbReference type="EMBL" id="GAA2964608.1"/>
    </source>
</evidence>
<keyword evidence="2" id="KW-1185">Reference proteome</keyword>
<dbReference type="Proteomes" id="UP001500403">
    <property type="component" value="Unassembled WGS sequence"/>
</dbReference>